<accession>A0A248LLA6</accession>
<dbReference type="GO" id="GO:0016787">
    <property type="term" value="F:hydrolase activity"/>
    <property type="evidence" value="ECO:0007669"/>
    <property type="project" value="UniProtKB-KW"/>
</dbReference>
<keyword evidence="2" id="KW-0378">Hydrolase</keyword>
<protein>
    <submittedName>
        <fullName evidence="2">Adenosine nucleotide hydrolase</fullName>
    </submittedName>
</protein>
<dbReference type="Gene3D" id="3.40.50.620">
    <property type="entry name" value="HUPs"/>
    <property type="match status" value="1"/>
</dbReference>
<dbReference type="RefSeq" id="WP_088861223.1">
    <property type="nucleotide sequence ID" value="NZ_CP022115.1"/>
</dbReference>
<dbReference type="SUPFAM" id="SSF52402">
    <property type="entry name" value="Adenine nucleotide alpha hydrolases-like"/>
    <property type="match status" value="1"/>
</dbReference>
<organism evidence="2 3">
    <name type="scientific">Laribacter hongkongensis</name>
    <dbReference type="NCBI Taxonomy" id="168471"/>
    <lineage>
        <taxon>Bacteria</taxon>
        <taxon>Pseudomonadati</taxon>
        <taxon>Pseudomonadota</taxon>
        <taxon>Betaproteobacteria</taxon>
        <taxon>Neisseriales</taxon>
        <taxon>Aquaspirillaceae</taxon>
        <taxon>Laribacter</taxon>
    </lineage>
</organism>
<dbReference type="Gene3D" id="3.90.1490.10">
    <property type="entry name" value="putative n-type atp pyrophosphatase, domain 2"/>
    <property type="match status" value="1"/>
</dbReference>
<dbReference type="PANTHER" id="PTHR12196:SF2">
    <property type="entry name" value="DIPHTHINE--AMMONIA LIGASE"/>
    <property type="match status" value="1"/>
</dbReference>
<dbReference type="AlphaFoldDB" id="A0A248LLA6"/>
<dbReference type="GO" id="GO:0017178">
    <property type="term" value="F:diphthine-ammonia ligase activity"/>
    <property type="evidence" value="ECO:0007669"/>
    <property type="project" value="TreeGrafter"/>
</dbReference>
<dbReference type="OrthoDB" id="3572539at2"/>
<dbReference type="PANTHER" id="PTHR12196">
    <property type="entry name" value="DOMAIN OF UNKNOWN FUNCTION 71 DUF71 -CONTAINING PROTEIN"/>
    <property type="match status" value="1"/>
</dbReference>
<proteinExistence type="predicted"/>
<dbReference type="CDD" id="cd01994">
    <property type="entry name" value="AANH_PF0828-like"/>
    <property type="match status" value="1"/>
</dbReference>
<sequence>MSTRPALVSWSGGKDSALAMWRARRQGWEPVALFNMLAAREERSRSHGLAPAVLAAQAQALGLPLVTARADWSDYEAVFIATLRDEARRAEAVVFGDIDLDAHREWEEKVCHAAGLEAVLPLWQQPRRALVDEMIATGFVARICTVRDGVLPAAFLGRVLDDGCVRELEALGVDPCGEAGEFHTLVVDGPGFAAPLELRTGHTHSLGGCTFIDFSLA</sequence>
<gene>
    <name evidence="2" type="ORF">LHGZ1_2458</name>
</gene>
<dbReference type="EMBL" id="CP022115">
    <property type="protein sequence ID" value="ASJ25289.1"/>
    <property type="molecule type" value="Genomic_DNA"/>
</dbReference>
<evidence type="ECO:0000313" key="3">
    <source>
        <dbReference type="Proteomes" id="UP000197424"/>
    </source>
</evidence>
<feature type="domain" description="Diphthamide synthase" evidence="1">
    <location>
        <begin position="8"/>
        <end position="199"/>
    </location>
</feature>
<evidence type="ECO:0000313" key="2">
    <source>
        <dbReference type="EMBL" id="ASJ25289.1"/>
    </source>
</evidence>
<dbReference type="InterPro" id="IPR030662">
    <property type="entry name" value="DPH6/MJ0570"/>
</dbReference>
<dbReference type="InterPro" id="IPR002761">
    <property type="entry name" value="Diphthami_syn_dom"/>
</dbReference>
<reference evidence="3" key="1">
    <citation type="submission" date="2017-06" db="EMBL/GenBank/DDBJ databases">
        <title>Whole genome sequence of Laribacter hongkongensis LHGZ1.</title>
        <authorList>
            <person name="Chen D."/>
            <person name="Wu H."/>
            <person name="Chen J."/>
        </authorList>
    </citation>
    <scope>NUCLEOTIDE SEQUENCE [LARGE SCALE GENOMIC DNA]</scope>
    <source>
        <strain evidence="3">LHGZ1</strain>
    </source>
</reference>
<dbReference type="NCBIfam" id="TIGR00290">
    <property type="entry name" value="MJ0570_dom"/>
    <property type="match status" value="1"/>
</dbReference>
<dbReference type="GO" id="GO:0017183">
    <property type="term" value="P:protein histidyl modification to diphthamide"/>
    <property type="evidence" value="ECO:0007669"/>
    <property type="project" value="TreeGrafter"/>
</dbReference>
<evidence type="ECO:0000259" key="1">
    <source>
        <dbReference type="Pfam" id="PF01902"/>
    </source>
</evidence>
<name>A0A248LLA6_9NEIS</name>
<dbReference type="Pfam" id="PF01902">
    <property type="entry name" value="Diphthami_syn_2"/>
    <property type="match status" value="1"/>
</dbReference>
<dbReference type="Proteomes" id="UP000197424">
    <property type="component" value="Chromosome"/>
</dbReference>
<dbReference type="InterPro" id="IPR014729">
    <property type="entry name" value="Rossmann-like_a/b/a_fold"/>
</dbReference>